<proteinExistence type="predicted"/>
<keyword evidence="3" id="KW-1185">Reference proteome</keyword>
<feature type="domain" description="Cyclic nucleotide-binding" evidence="1">
    <location>
        <begin position="29"/>
        <end position="114"/>
    </location>
</feature>
<dbReference type="Gene3D" id="2.60.120.10">
    <property type="entry name" value="Jelly Rolls"/>
    <property type="match status" value="1"/>
</dbReference>
<evidence type="ECO:0000313" key="2">
    <source>
        <dbReference type="EMBL" id="PSK93301.1"/>
    </source>
</evidence>
<dbReference type="CDD" id="cd00038">
    <property type="entry name" value="CAP_ED"/>
    <property type="match status" value="1"/>
</dbReference>
<dbReference type="Proteomes" id="UP000240572">
    <property type="component" value="Unassembled WGS sequence"/>
</dbReference>
<evidence type="ECO:0000259" key="1">
    <source>
        <dbReference type="Pfam" id="PF00027"/>
    </source>
</evidence>
<dbReference type="EMBL" id="PYGD01000002">
    <property type="protein sequence ID" value="PSK93301.1"/>
    <property type="molecule type" value="Genomic_DNA"/>
</dbReference>
<dbReference type="InterPro" id="IPR014710">
    <property type="entry name" value="RmlC-like_jellyroll"/>
</dbReference>
<sequence length="188" mass="22057">MEKIRAYFGQMTAMSEQDWAYFRLKLERVELPRKTLLLRAGQTENYLSFIEDGAVRYYMPGIEQELTFAFTFTNQFVSAYDSFLLRQPSVYHVETLTATTLWRLSYKDLQDVYRETAVGNLVGRLAAEDIFMKKSRRELSLLQETAEERYLALFSEQPHLLLQVPLKYIASYIGVTPQALSRIRRRIS</sequence>
<protein>
    <submittedName>
        <fullName evidence="2">CRP-like cAMP-binding protein</fullName>
    </submittedName>
</protein>
<dbReference type="InterPro" id="IPR018490">
    <property type="entry name" value="cNMP-bd_dom_sf"/>
</dbReference>
<comment type="caution">
    <text evidence="2">The sequence shown here is derived from an EMBL/GenBank/DDBJ whole genome shotgun (WGS) entry which is preliminary data.</text>
</comment>
<organism evidence="2 3">
    <name type="scientific">Taibaiella chishuiensis</name>
    <dbReference type="NCBI Taxonomy" id="1434707"/>
    <lineage>
        <taxon>Bacteria</taxon>
        <taxon>Pseudomonadati</taxon>
        <taxon>Bacteroidota</taxon>
        <taxon>Chitinophagia</taxon>
        <taxon>Chitinophagales</taxon>
        <taxon>Chitinophagaceae</taxon>
        <taxon>Taibaiella</taxon>
    </lineage>
</organism>
<dbReference type="InterPro" id="IPR000595">
    <property type="entry name" value="cNMP-bd_dom"/>
</dbReference>
<name>A0A2P8D7Z7_9BACT</name>
<dbReference type="Pfam" id="PF00027">
    <property type="entry name" value="cNMP_binding"/>
    <property type="match status" value="1"/>
</dbReference>
<gene>
    <name evidence="2" type="ORF">B0I18_102271</name>
</gene>
<dbReference type="OrthoDB" id="663011at2"/>
<dbReference type="RefSeq" id="WP_106522315.1">
    <property type="nucleotide sequence ID" value="NZ_PYGD01000002.1"/>
</dbReference>
<dbReference type="AlphaFoldDB" id="A0A2P8D7Z7"/>
<evidence type="ECO:0000313" key="3">
    <source>
        <dbReference type="Proteomes" id="UP000240572"/>
    </source>
</evidence>
<reference evidence="2 3" key="1">
    <citation type="submission" date="2018-03" db="EMBL/GenBank/DDBJ databases">
        <title>Genomic Encyclopedia of Type Strains, Phase III (KMG-III): the genomes of soil and plant-associated and newly described type strains.</title>
        <authorList>
            <person name="Whitman W."/>
        </authorList>
    </citation>
    <scope>NUCLEOTIDE SEQUENCE [LARGE SCALE GENOMIC DNA]</scope>
    <source>
        <strain evidence="2 3">CGMCC 1.12700</strain>
    </source>
</reference>
<dbReference type="SUPFAM" id="SSF51206">
    <property type="entry name" value="cAMP-binding domain-like"/>
    <property type="match status" value="1"/>
</dbReference>
<accession>A0A2P8D7Z7</accession>